<dbReference type="InterPro" id="IPR027392">
    <property type="entry name" value="TF_Znf"/>
</dbReference>
<comment type="caution">
    <text evidence="2">The sequence shown here is derived from an EMBL/GenBank/DDBJ whole genome shotgun (WGS) entry which is preliminary data.</text>
</comment>
<organism evidence="2 3">
    <name type="scientific">Candidatus Staskawiczbacteria bacterium CG10_big_fil_rev_8_21_14_0_10_38_10</name>
    <dbReference type="NCBI Taxonomy" id="1974891"/>
    <lineage>
        <taxon>Bacteria</taxon>
        <taxon>Candidatus Staskawicziibacteriota</taxon>
    </lineage>
</organism>
<proteinExistence type="predicted"/>
<evidence type="ECO:0000313" key="3">
    <source>
        <dbReference type="Proteomes" id="UP000236946"/>
    </source>
</evidence>
<feature type="domain" description="Transcription factor zinc-finger" evidence="1">
    <location>
        <begin position="69"/>
        <end position="110"/>
    </location>
</feature>
<reference evidence="3" key="1">
    <citation type="submission" date="2017-09" db="EMBL/GenBank/DDBJ databases">
        <title>Depth-based differentiation of microbial function through sediment-hosted aquifers and enrichment of novel symbionts in the deep terrestrial subsurface.</title>
        <authorList>
            <person name="Probst A.J."/>
            <person name="Ladd B."/>
            <person name="Jarett J.K."/>
            <person name="Geller-Mcgrath D.E."/>
            <person name="Sieber C.M.K."/>
            <person name="Emerson J.B."/>
            <person name="Anantharaman K."/>
            <person name="Thomas B.C."/>
            <person name="Malmstrom R."/>
            <person name="Stieglmeier M."/>
            <person name="Klingl A."/>
            <person name="Woyke T."/>
            <person name="Ryan C.M."/>
            <person name="Banfield J.F."/>
        </authorList>
    </citation>
    <scope>NUCLEOTIDE SEQUENCE [LARGE SCALE GENOMIC DNA]</scope>
</reference>
<dbReference type="Proteomes" id="UP000236946">
    <property type="component" value="Unassembled WGS sequence"/>
</dbReference>
<protein>
    <recommendedName>
        <fullName evidence="1">Transcription factor zinc-finger domain-containing protein</fullName>
    </recommendedName>
</protein>
<sequence length="176" mass="21040">MNCPNCKTGLDKAILYDVEVDFCPKCLGIWFEKEELRWAKDKKDEKLNWLDVDLWKDKKKFEISRGGRICPECRMPFYEVNYGGSEVKIDICNLCQGVWLDRGEFKKIIKYLKEKADYEILHSYSKNIAKEFWELFSGPEEFREEILDFLMLLKLLNYKFITQYLHIAELISKLPK</sequence>
<name>A0A2H9T222_9BACT</name>
<dbReference type="AlphaFoldDB" id="A0A2H9T222"/>
<feature type="domain" description="Transcription factor zinc-finger" evidence="1">
    <location>
        <begin position="2"/>
        <end position="37"/>
    </location>
</feature>
<dbReference type="EMBL" id="PFEN01000006">
    <property type="protein sequence ID" value="PJE69749.1"/>
    <property type="molecule type" value="Genomic_DNA"/>
</dbReference>
<gene>
    <name evidence="2" type="ORF">COU98_00300</name>
</gene>
<accession>A0A2H9T222</accession>
<evidence type="ECO:0000259" key="1">
    <source>
        <dbReference type="Pfam" id="PF13453"/>
    </source>
</evidence>
<dbReference type="Pfam" id="PF13453">
    <property type="entry name" value="Zn_ribbon_TFIIB"/>
    <property type="match status" value="2"/>
</dbReference>
<evidence type="ECO:0000313" key="2">
    <source>
        <dbReference type="EMBL" id="PJE69749.1"/>
    </source>
</evidence>